<gene>
    <name evidence="3" type="ORF">BJ554DRAFT_2095</name>
</gene>
<dbReference type="PANTHER" id="PTHR22872:SF2">
    <property type="entry name" value="INHIBITOR OF BRUTON TYROSINE KINASE"/>
    <property type="match status" value="1"/>
</dbReference>
<evidence type="ECO:0000256" key="2">
    <source>
        <dbReference type="PROSITE-ProRule" id="PRU00235"/>
    </source>
</evidence>
<accession>A0A8H7ZQY9</accession>
<evidence type="ECO:0000256" key="1">
    <source>
        <dbReference type="ARBA" id="ARBA00022737"/>
    </source>
</evidence>
<organism evidence="3 4">
    <name type="scientific">Olpidium bornovanus</name>
    <dbReference type="NCBI Taxonomy" id="278681"/>
    <lineage>
        <taxon>Eukaryota</taxon>
        <taxon>Fungi</taxon>
        <taxon>Fungi incertae sedis</taxon>
        <taxon>Olpidiomycota</taxon>
        <taxon>Olpidiomycotina</taxon>
        <taxon>Olpidiomycetes</taxon>
        <taxon>Olpidiales</taxon>
        <taxon>Olpidiaceae</taxon>
        <taxon>Olpidium</taxon>
    </lineage>
</organism>
<reference evidence="3 4" key="1">
    <citation type="journal article" name="Sci. Rep.">
        <title>Genome-scale phylogenetic analyses confirm Olpidium as the closest living zoosporic fungus to the non-flagellated, terrestrial fungi.</title>
        <authorList>
            <person name="Chang Y."/>
            <person name="Rochon D."/>
            <person name="Sekimoto S."/>
            <person name="Wang Y."/>
            <person name="Chovatia M."/>
            <person name="Sandor L."/>
            <person name="Salamov A."/>
            <person name="Grigoriev I.V."/>
            <person name="Stajich J.E."/>
            <person name="Spatafora J.W."/>
        </authorList>
    </citation>
    <scope>NUCLEOTIDE SEQUENCE [LARGE SCALE GENOMIC DNA]</scope>
    <source>
        <strain evidence="3">S191</strain>
    </source>
</reference>
<dbReference type="OrthoDB" id="1893551at2759"/>
<dbReference type="Gene3D" id="2.130.10.30">
    <property type="entry name" value="Regulator of chromosome condensation 1/beta-lactamase-inhibitor protein II"/>
    <property type="match status" value="1"/>
</dbReference>
<dbReference type="PROSITE" id="PS50012">
    <property type="entry name" value="RCC1_3"/>
    <property type="match status" value="1"/>
</dbReference>
<dbReference type="PANTHER" id="PTHR22872">
    <property type="entry name" value="BTK-BINDING PROTEIN-RELATED"/>
    <property type="match status" value="1"/>
</dbReference>
<keyword evidence="1" id="KW-0677">Repeat</keyword>
<keyword evidence="4" id="KW-1185">Reference proteome</keyword>
<dbReference type="Pfam" id="PF13540">
    <property type="entry name" value="RCC1_2"/>
    <property type="match status" value="1"/>
</dbReference>
<evidence type="ECO:0000313" key="4">
    <source>
        <dbReference type="Proteomes" id="UP000673691"/>
    </source>
</evidence>
<feature type="repeat" description="RCC1" evidence="2">
    <location>
        <begin position="125"/>
        <end position="181"/>
    </location>
</feature>
<dbReference type="InterPro" id="IPR009091">
    <property type="entry name" value="RCC1/BLIP-II"/>
</dbReference>
<dbReference type="EMBL" id="JAEFCI010009453">
    <property type="protein sequence ID" value="KAG5457801.1"/>
    <property type="molecule type" value="Genomic_DNA"/>
</dbReference>
<name>A0A8H7ZQY9_9FUNG</name>
<sequence length="197" mass="21277">MQREDLDLQIEDKEGLTAFDLLNTTIQGTSQLDQDPNSSNAGHDTVRNLYTWGKNANANLGHSDSDDRAYPDRVHLERNADGGPYVIGKQISGPRSTFQLCHCDSVLGVVFSKYHAAVVTGHTGNNLYTCGFGNDGRLGTSTNTQFVPRLVTACPDVFGDTLVHAKHVALGNDHTVVVTSAGDVLTFGRNQYGQLGE</sequence>
<protein>
    <submittedName>
        <fullName evidence="3">Regulator of chromosome condensation 1/beta-lactamase-inhibitor protein II</fullName>
    </submittedName>
</protein>
<dbReference type="Proteomes" id="UP000673691">
    <property type="component" value="Unassembled WGS sequence"/>
</dbReference>
<dbReference type="AlphaFoldDB" id="A0A8H7ZQY9"/>
<dbReference type="PRINTS" id="PR00633">
    <property type="entry name" value="RCCNDNSATION"/>
</dbReference>
<dbReference type="SUPFAM" id="SSF50985">
    <property type="entry name" value="RCC1/BLIP-II"/>
    <property type="match status" value="1"/>
</dbReference>
<comment type="caution">
    <text evidence="3">The sequence shown here is derived from an EMBL/GenBank/DDBJ whole genome shotgun (WGS) entry which is preliminary data.</text>
</comment>
<dbReference type="InterPro" id="IPR051625">
    <property type="entry name" value="Signaling_Regulatory_Domain"/>
</dbReference>
<evidence type="ECO:0000313" key="3">
    <source>
        <dbReference type="EMBL" id="KAG5457801.1"/>
    </source>
</evidence>
<dbReference type="InterPro" id="IPR000408">
    <property type="entry name" value="Reg_chr_condens"/>
</dbReference>
<proteinExistence type="predicted"/>